<comment type="caution">
    <text evidence="2">The sequence shown here is derived from an EMBL/GenBank/DDBJ whole genome shotgun (WGS) entry which is preliminary data.</text>
</comment>
<dbReference type="EMBL" id="VGJJ01000022">
    <property type="protein sequence ID" value="MBM3282302.1"/>
    <property type="molecule type" value="Genomic_DNA"/>
</dbReference>
<name>A0A8T4C6V7_9ARCH</name>
<keyword evidence="1" id="KW-0812">Transmembrane</keyword>
<dbReference type="AlphaFoldDB" id="A0A8T4C6V7"/>
<reference evidence="2" key="1">
    <citation type="submission" date="2019-03" db="EMBL/GenBank/DDBJ databases">
        <title>Lake Tanganyika Metagenome-Assembled Genomes (MAGs).</title>
        <authorList>
            <person name="Tran P."/>
        </authorList>
    </citation>
    <scope>NUCLEOTIDE SEQUENCE</scope>
    <source>
        <strain evidence="2">M_DeepCast_50m_m2_156</strain>
    </source>
</reference>
<sequence length="150" mass="16928">MGKGHVLGIESFLVMVGWLLILLAVWSLSSQHVHSLSNEWKSSLALHASVVESDALIFSHHSNPWLGCAYFDAPTQRVFSYVVRESCLLSLSHTSPPSPFVARVSMHTFTNDKTYFFRAVDENAVCMSVRRPIRLHERSIIVWLEVLSCV</sequence>
<protein>
    <submittedName>
        <fullName evidence="2">Uncharacterized protein</fullName>
    </submittedName>
</protein>
<keyword evidence="1" id="KW-0472">Membrane</keyword>
<evidence type="ECO:0000313" key="2">
    <source>
        <dbReference type="EMBL" id="MBM3282302.1"/>
    </source>
</evidence>
<organism evidence="2 3">
    <name type="scientific">Candidatus Iainarchaeum sp</name>
    <dbReference type="NCBI Taxonomy" id="3101447"/>
    <lineage>
        <taxon>Archaea</taxon>
        <taxon>Candidatus Iainarchaeota</taxon>
        <taxon>Candidatus Iainarchaeia</taxon>
        <taxon>Candidatus Iainarchaeales</taxon>
        <taxon>Candidatus Iainarchaeaceae</taxon>
        <taxon>Candidatus Iainarchaeum</taxon>
    </lineage>
</organism>
<feature type="transmembrane region" description="Helical" evidence="1">
    <location>
        <begin position="12"/>
        <end position="29"/>
    </location>
</feature>
<accession>A0A8T4C6V7</accession>
<dbReference type="Proteomes" id="UP000774699">
    <property type="component" value="Unassembled WGS sequence"/>
</dbReference>
<keyword evidence="1" id="KW-1133">Transmembrane helix</keyword>
<evidence type="ECO:0000256" key="1">
    <source>
        <dbReference type="SAM" id="Phobius"/>
    </source>
</evidence>
<proteinExistence type="predicted"/>
<evidence type="ECO:0000313" key="3">
    <source>
        <dbReference type="Proteomes" id="UP000774699"/>
    </source>
</evidence>
<gene>
    <name evidence="2" type="ORF">FJY86_03105</name>
</gene>